<dbReference type="Gene3D" id="2.40.30.160">
    <property type="match status" value="1"/>
</dbReference>
<gene>
    <name evidence="1" type="ORF">PG2T_09990</name>
</gene>
<dbReference type="NCBIfam" id="TIGR03317">
    <property type="entry name" value="ygfZ_signature"/>
    <property type="match status" value="1"/>
</dbReference>
<dbReference type="InParanoid" id="A0A1B1YUL4"/>
<dbReference type="AlphaFoldDB" id="A0A1B1YUL4"/>
<evidence type="ECO:0000313" key="2">
    <source>
        <dbReference type="Proteomes" id="UP000092952"/>
    </source>
</evidence>
<protein>
    <submittedName>
        <fullName evidence="1">Uncharacterized protein</fullName>
    </submittedName>
</protein>
<dbReference type="Gene3D" id="3.30.70.1630">
    <property type="match status" value="1"/>
</dbReference>
<dbReference type="Proteomes" id="UP000092952">
    <property type="component" value="Chromosome"/>
</dbReference>
<dbReference type="STRING" id="1810504.PG2T_09990"/>
<dbReference type="InterPro" id="IPR017703">
    <property type="entry name" value="YgfZ/GCV_T_CS"/>
</dbReference>
<dbReference type="InterPro" id="IPR045179">
    <property type="entry name" value="YgfZ/GcvT"/>
</dbReference>
<dbReference type="PANTHER" id="PTHR22602:SF0">
    <property type="entry name" value="TRANSFERASE CAF17, MITOCHONDRIAL-RELATED"/>
    <property type="match status" value="1"/>
</dbReference>
<dbReference type="PIRSF" id="PIRSF006487">
    <property type="entry name" value="GcvT"/>
    <property type="match status" value="1"/>
</dbReference>
<dbReference type="EMBL" id="CP014671">
    <property type="protein sequence ID" value="ANX04475.1"/>
    <property type="molecule type" value="Genomic_DNA"/>
</dbReference>
<sequence length="301" mass="31517">MLMPLTHLAVIEASGTDATAFLHGQLSNDVQGLAPGASLLAGYCNAKGRLYALPRLWQAGEDWQLCLPADTAEAVLKRLRMFVLRSRATLALRADLTLLGVAGEGAAACLAQAGLAVPGALNAVAQQQTVTALRWPGSPERFLVCVGDEAAPALWAALSASARPAPASVWRLLDIDAGLPSIYAPTLEAFVPQMVNLELVDGVSFRKGCYPGQEIVARMHYLGKASRRMYRLGAAGSPPAPGTPLQDADGREVGNVVDAQAADRSGCRLLAVVQVTAADGALRLASGEALHRLPLPYALEP</sequence>
<dbReference type="FunCoup" id="A0A1B1YUL4">
    <property type="interactions" value="323"/>
</dbReference>
<dbReference type="GO" id="GO:0016226">
    <property type="term" value="P:iron-sulfur cluster assembly"/>
    <property type="evidence" value="ECO:0007669"/>
    <property type="project" value="TreeGrafter"/>
</dbReference>
<dbReference type="SUPFAM" id="SSF103025">
    <property type="entry name" value="Folate-binding domain"/>
    <property type="match status" value="1"/>
</dbReference>
<organism evidence="1 2">
    <name type="scientific">Immundisolibacter cernigliae</name>
    <dbReference type="NCBI Taxonomy" id="1810504"/>
    <lineage>
        <taxon>Bacteria</taxon>
        <taxon>Pseudomonadati</taxon>
        <taxon>Pseudomonadota</taxon>
        <taxon>Gammaproteobacteria</taxon>
        <taxon>Immundisolibacterales</taxon>
        <taxon>Immundisolibacteraceae</taxon>
        <taxon>Immundisolibacter</taxon>
    </lineage>
</organism>
<proteinExistence type="predicted"/>
<dbReference type="Gene3D" id="3.30.70.1400">
    <property type="entry name" value="Aminomethyltransferase beta-barrel domains"/>
    <property type="match status" value="1"/>
</dbReference>
<evidence type="ECO:0000313" key="1">
    <source>
        <dbReference type="EMBL" id="ANX04475.1"/>
    </source>
</evidence>
<dbReference type="PANTHER" id="PTHR22602">
    <property type="entry name" value="TRANSFERASE CAF17, MITOCHONDRIAL-RELATED"/>
    <property type="match status" value="1"/>
</dbReference>
<name>A0A1B1YUL4_9GAMM</name>
<keyword evidence="2" id="KW-1185">Reference proteome</keyword>
<dbReference type="KEGG" id="gbi:PG2T_09990"/>
<accession>A0A1B1YUL4</accession>
<reference evidence="2" key="1">
    <citation type="submission" date="2016-03" db="EMBL/GenBank/DDBJ databases">
        <title>Complete genome sequence of Solimmundus cernigliae, representing a novel lineage of polycyclic aromatic hydrocarbon degraders within the Gammaproteobacteria.</title>
        <authorList>
            <person name="Singleton D.R."/>
            <person name="Dickey A.N."/>
            <person name="Scholl E.H."/>
            <person name="Wright F.A."/>
            <person name="Aitken M.D."/>
        </authorList>
    </citation>
    <scope>NUCLEOTIDE SEQUENCE [LARGE SCALE GENOMIC DNA]</scope>
    <source>
        <strain evidence="2">TR3.2</strain>
    </source>
</reference>